<dbReference type="InterPro" id="IPR050903">
    <property type="entry name" value="Bact_Chemotaxis_MeTrfase"/>
</dbReference>
<dbReference type="PROSITE" id="PS50113">
    <property type="entry name" value="PAC"/>
    <property type="match status" value="2"/>
</dbReference>
<evidence type="ECO:0000259" key="2">
    <source>
        <dbReference type="PROSITE" id="PS50111"/>
    </source>
</evidence>
<evidence type="ECO:0000259" key="3">
    <source>
        <dbReference type="PROSITE" id="PS50113"/>
    </source>
</evidence>
<evidence type="ECO:0000256" key="1">
    <source>
        <dbReference type="PROSITE-ProRule" id="PRU00284"/>
    </source>
</evidence>
<dbReference type="InterPro" id="IPR013655">
    <property type="entry name" value="PAS_fold_3"/>
</dbReference>
<feature type="domain" description="PAC" evidence="3">
    <location>
        <begin position="92"/>
        <end position="144"/>
    </location>
</feature>
<dbReference type="NCBIfam" id="TIGR00229">
    <property type="entry name" value="sensory_box"/>
    <property type="match status" value="2"/>
</dbReference>
<reference evidence="4 6" key="1">
    <citation type="journal article" date="2020" name="Microorganisms">
        <title>Reliable Identification of Environmental Pseudomonas Isolates Using the rpoD Gene.</title>
        <authorList>
            <consortium name="The Broad Institute Genome Sequencing Platform"/>
            <person name="Girard L."/>
            <person name="Lood C."/>
            <person name="Rokni-Zadeh H."/>
            <person name="van Noort V."/>
            <person name="Lavigne R."/>
            <person name="De Mot R."/>
        </authorList>
    </citation>
    <scope>NUCLEOTIDE SEQUENCE</scope>
    <source>
        <strain evidence="4 6">RW4S2</strain>
    </source>
</reference>
<dbReference type="EMBL" id="JABWRP020000022">
    <property type="protein sequence ID" value="MBV4543835.1"/>
    <property type="molecule type" value="Genomic_DNA"/>
</dbReference>
<evidence type="ECO:0000313" key="6">
    <source>
        <dbReference type="Proteomes" id="UP000628137"/>
    </source>
</evidence>
<organism evidence="4">
    <name type="scientific">Pseudomonas vlassakiae</name>
    <dbReference type="NCBI Taxonomy" id="485888"/>
    <lineage>
        <taxon>Bacteria</taxon>
        <taxon>Pseudomonadati</taxon>
        <taxon>Pseudomonadota</taxon>
        <taxon>Gammaproteobacteria</taxon>
        <taxon>Pseudomonadales</taxon>
        <taxon>Pseudomonadaceae</taxon>
        <taxon>Pseudomonas</taxon>
    </lineage>
</organism>
<accession>A0A923K635</accession>
<dbReference type="Pfam" id="PF08447">
    <property type="entry name" value="PAS_3"/>
    <property type="match status" value="2"/>
</dbReference>
<proteinExistence type="predicted"/>
<dbReference type="EMBL" id="JABWRP010000026">
    <property type="protein sequence ID" value="MBC3473324.1"/>
    <property type="molecule type" value="Genomic_DNA"/>
</dbReference>
<comment type="caution">
    <text evidence="4">The sequence shown here is derived from an EMBL/GenBank/DDBJ whole genome shotgun (WGS) entry which is preliminary data.</text>
</comment>
<dbReference type="Gene3D" id="3.30.450.20">
    <property type="entry name" value="PAS domain"/>
    <property type="match status" value="2"/>
</dbReference>
<protein>
    <submittedName>
        <fullName evidence="4">PAS domain-containing methyl-accepting chemotaxis protein</fullName>
    </submittedName>
</protein>
<keyword evidence="1" id="KW-0807">Transducer</keyword>
<dbReference type="InterPro" id="IPR000014">
    <property type="entry name" value="PAS"/>
</dbReference>
<dbReference type="SMART" id="SM00086">
    <property type="entry name" value="PAC"/>
    <property type="match status" value="2"/>
</dbReference>
<sequence length="439" mass="49098">MFNTRLKLELEHASSALRYTQARTRAIDLSNLMMTLAPNGIIISANQNFLRALDYHQDELIGKHHTLLVPRDDSPAGINGDLWQKLRRGEYVRDRFALCNKAGTKVWMEASYNPILRSSGDVEEILMLATVVTDRVKIEQEQSGVIDAIHRAMAIVSFDLNGHLIEANQNFLRTFKYELKDIQGKHHRLFCTPQEADSAEYQQFWTRLNAGEFFSGRFQRVDRHGNTVWLSATYNPVFDTENRLYKIVKFARDITPQVNHQQAESAAAALAYEIAHNTDRNAHQGANIVRQTIATVREIADELSRAAEQIQAVNTQSEAITRIIQTIREVAEQTNLLALNAAIEAARAGEHGRGFSVVADEVRKLAVRTAQATTEIKEVVKRNHDLSQVAVQGMQKSLGKADLGVEMVGQAGQVIEDIQSGARQVVEAVKLFSNAVGHP</sequence>
<feature type="domain" description="PAC" evidence="3">
    <location>
        <begin position="214"/>
        <end position="266"/>
    </location>
</feature>
<feature type="domain" description="Methyl-accepting transducer" evidence="2">
    <location>
        <begin position="265"/>
        <end position="439"/>
    </location>
</feature>
<evidence type="ECO:0000313" key="4">
    <source>
        <dbReference type="EMBL" id="MBC3473324.1"/>
    </source>
</evidence>
<dbReference type="SUPFAM" id="SSF55785">
    <property type="entry name" value="PYP-like sensor domain (PAS domain)"/>
    <property type="match status" value="2"/>
</dbReference>
<dbReference type="AlphaFoldDB" id="A0A923K635"/>
<dbReference type="InterPro" id="IPR001610">
    <property type="entry name" value="PAC"/>
</dbReference>
<dbReference type="PANTHER" id="PTHR24422:SF10">
    <property type="entry name" value="CHEMOTAXIS PROTEIN METHYLTRANSFERASE 2"/>
    <property type="match status" value="1"/>
</dbReference>
<dbReference type="GO" id="GO:0007165">
    <property type="term" value="P:signal transduction"/>
    <property type="evidence" value="ECO:0007669"/>
    <property type="project" value="UniProtKB-KW"/>
</dbReference>
<dbReference type="InterPro" id="IPR000700">
    <property type="entry name" value="PAS-assoc_C"/>
</dbReference>
<dbReference type="PANTHER" id="PTHR24422">
    <property type="entry name" value="CHEMOTAXIS PROTEIN METHYLTRANSFERASE"/>
    <property type="match status" value="1"/>
</dbReference>
<dbReference type="CDD" id="cd00130">
    <property type="entry name" value="PAS"/>
    <property type="match status" value="2"/>
</dbReference>
<name>A0A923K635_9PSED</name>
<dbReference type="InterPro" id="IPR004089">
    <property type="entry name" value="MCPsignal_dom"/>
</dbReference>
<dbReference type="PROSITE" id="PS50111">
    <property type="entry name" value="CHEMOTAXIS_TRANSDUC_2"/>
    <property type="match status" value="1"/>
</dbReference>
<dbReference type="GO" id="GO:0006935">
    <property type="term" value="P:chemotaxis"/>
    <property type="evidence" value="ECO:0007669"/>
    <property type="project" value="UniProtKB-ARBA"/>
</dbReference>
<reference evidence="5" key="3">
    <citation type="submission" date="2021-06" db="EMBL/GenBank/DDBJ databases">
        <title>Updating the genus Pseudomonas: Description of 43 new species and partition of the Pseudomonas putida group.</title>
        <authorList>
            <person name="Girard L."/>
            <person name="Lood C."/>
            <person name="Vandamme P."/>
            <person name="Rokni-Zadeh H."/>
            <person name="Van Noort V."/>
            <person name="Hofte M."/>
            <person name="Lavigne R."/>
            <person name="De Mot R."/>
        </authorList>
    </citation>
    <scope>NUCLEOTIDE SEQUENCE</scope>
    <source>
        <strain evidence="5">RW4S2</strain>
    </source>
</reference>
<evidence type="ECO:0000313" key="5">
    <source>
        <dbReference type="EMBL" id="MBV4543835.1"/>
    </source>
</evidence>
<dbReference type="SUPFAM" id="SSF58104">
    <property type="entry name" value="Methyl-accepting chemotaxis protein (MCP) signaling domain"/>
    <property type="match status" value="1"/>
</dbReference>
<dbReference type="SMART" id="SM00283">
    <property type="entry name" value="MA"/>
    <property type="match status" value="1"/>
</dbReference>
<dbReference type="Proteomes" id="UP000628137">
    <property type="component" value="Unassembled WGS sequence"/>
</dbReference>
<dbReference type="Pfam" id="PF00015">
    <property type="entry name" value="MCPsignal"/>
    <property type="match status" value="1"/>
</dbReference>
<keyword evidence="6" id="KW-1185">Reference proteome</keyword>
<dbReference type="SMART" id="SM00091">
    <property type="entry name" value="PAS"/>
    <property type="match status" value="2"/>
</dbReference>
<reference evidence="4" key="2">
    <citation type="submission" date="2020-07" db="EMBL/GenBank/DDBJ databases">
        <authorList>
            <person name="Lood C."/>
            <person name="Girard L."/>
        </authorList>
    </citation>
    <scope>NUCLEOTIDE SEQUENCE</scope>
    <source>
        <strain evidence="4">RW4S2</strain>
    </source>
</reference>
<dbReference type="InterPro" id="IPR035965">
    <property type="entry name" value="PAS-like_dom_sf"/>
</dbReference>
<gene>
    <name evidence="5" type="ORF">HU738_022530</name>
    <name evidence="4" type="ORF">HU738_22450</name>
</gene>
<dbReference type="GO" id="GO:0016020">
    <property type="term" value="C:membrane"/>
    <property type="evidence" value="ECO:0007669"/>
    <property type="project" value="InterPro"/>
</dbReference>
<dbReference type="Gene3D" id="1.10.287.950">
    <property type="entry name" value="Methyl-accepting chemotaxis protein"/>
    <property type="match status" value="1"/>
</dbReference>